<dbReference type="Proteomes" id="UP001589890">
    <property type="component" value="Unassembled WGS sequence"/>
</dbReference>
<accession>A0ABV6QTR0</accession>
<sequence length="209" mass="23267">METLDDVIDAMIADRVIHRHRRKWLIFFAILVALALLVFALGGWEEKKGRRVDTKSAPVTLEAGRFEFGITKATIIRRPKTKYSEAEAKLELSLDIRNIDKETRKSSTIQGELLRVVPPNGAPLIKADLTTCHGESGYHVVYGLPAVSCTTAFKVPPEFSEKVVEIAVLAEEYKPAEGSLISDDKPYWHNEKPIAVVQVPATIETEGDK</sequence>
<keyword evidence="1" id="KW-0472">Membrane</keyword>
<keyword evidence="1" id="KW-1133">Transmembrane helix</keyword>
<comment type="caution">
    <text evidence="2">The sequence shown here is derived from an EMBL/GenBank/DDBJ whole genome shotgun (WGS) entry which is preliminary data.</text>
</comment>
<reference evidence="2 3" key="1">
    <citation type="submission" date="2024-09" db="EMBL/GenBank/DDBJ databases">
        <authorList>
            <person name="Sun Q."/>
            <person name="Mori K."/>
        </authorList>
    </citation>
    <scope>NUCLEOTIDE SEQUENCE [LARGE SCALE GENOMIC DNA]</scope>
    <source>
        <strain evidence="2 3">CGMCC 1.15906</strain>
    </source>
</reference>
<evidence type="ECO:0000256" key="1">
    <source>
        <dbReference type="SAM" id="Phobius"/>
    </source>
</evidence>
<evidence type="ECO:0000313" key="3">
    <source>
        <dbReference type="Proteomes" id="UP001589890"/>
    </source>
</evidence>
<keyword evidence="1" id="KW-0812">Transmembrane</keyword>
<protein>
    <recommendedName>
        <fullName evidence="4">DUF4352 domain-containing protein</fullName>
    </recommendedName>
</protein>
<gene>
    <name evidence="2" type="ORF">ACFFGN_28445</name>
</gene>
<dbReference type="RefSeq" id="WP_380053495.1">
    <property type="nucleotide sequence ID" value="NZ_JBHLTC010000037.1"/>
</dbReference>
<proteinExistence type="predicted"/>
<dbReference type="EMBL" id="JBHLTC010000037">
    <property type="protein sequence ID" value="MFC0628035.1"/>
    <property type="molecule type" value="Genomic_DNA"/>
</dbReference>
<keyword evidence="3" id="KW-1185">Reference proteome</keyword>
<organism evidence="2 3">
    <name type="scientific">Kribbella deserti</name>
    <dbReference type="NCBI Taxonomy" id="1926257"/>
    <lineage>
        <taxon>Bacteria</taxon>
        <taxon>Bacillati</taxon>
        <taxon>Actinomycetota</taxon>
        <taxon>Actinomycetes</taxon>
        <taxon>Propionibacteriales</taxon>
        <taxon>Kribbellaceae</taxon>
        <taxon>Kribbella</taxon>
    </lineage>
</organism>
<name>A0ABV6QTR0_9ACTN</name>
<evidence type="ECO:0000313" key="2">
    <source>
        <dbReference type="EMBL" id="MFC0628035.1"/>
    </source>
</evidence>
<evidence type="ECO:0008006" key="4">
    <source>
        <dbReference type="Google" id="ProtNLM"/>
    </source>
</evidence>
<feature type="transmembrane region" description="Helical" evidence="1">
    <location>
        <begin position="24"/>
        <end position="44"/>
    </location>
</feature>